<dbReference type="AlphaFoldDB" id="A0A382Y8V6"/>
<name>A0A382Y8V6_9ZZZZ</name>
<sequence>MIQVLVPPADIDLIVLNLFLCILAKGRKKESFLMRFMFRKFIPNLI</sequence>
<organism evidence="2">
    <name type="scientific">marine metagenome</name>
    <dbReference type="NCBI Taxonomy" id="408172"/>
    <lineage>
        <taxon>unclassified sequences</taxon>
        <taxon>metagenomes</taxon>
        <taxon>ecological metagenomes</taxon>
    </lineage>
</organism>
<evidence type="ECO:0000313" key="2">
    <source>
        <dbReference type="EMBL" id="SVD79693.1"/>
    </source>
</evidence>
<feature type="non-terminal residue" evidence="2">
    <location>
        <position position="46"/>
    </location>
</feature>
<accession>A0A382Y8V6</accession>
<feature type="transmembrane region" description="Helical" evidence="1">
    <location>
        <begin position="6"/>
        <end position="24"/>
    </location>
</feature>
<keyword evidence="1" id="KW-0812">Transmembrane</keyword>
<gene>
    <name evidence="2" type="ORF">METZ01_LOCUS432547</name>
</gene>
<keyword evidence="1" id="KW-0472">Membrane</keyword>
<protein>
    <submittedName>
        <fullName evidence="2">Uncharacterized protein</fullName>
    </submittedName>
</protein>
<evidence type="ECO:0000256" key="1">
    <source>
        <dbReference type="SAM" id="Phobius"/>
    </source>
</evidence>
<keyword evidence="1" id="KW-1133">Transmembrane helix</keyword>
<dbReference type="EMBL" id="UINC01173867">
    <property type="protein sequence ID" value="SVD79693.1"/>
    <property type="molecule type" value="Genomic_DNA"/>
</dbReference>
<proteinExistence type="predicted"/>
<reference evidence="2" key="1">
    <citation type="submission" date="2018-05" db="EMBL/GenBank/DDBJ databases">
        <authorList>
            <person name="Lanie J.A."/>
            <person name="Ng W.-L."/>
            <person name="Kazmierczak K.M."/>
            <person name="Andrzejewski T.M."/>
            <person name="Davidsen T.M."/>
            <person name="Wayne K.J."/>
            <person name="Tettelin H."/>
            <person name="Glass J.I."/>
            <person name="Rusch D."/>
            <person name="Podicherti R."/>
            <person name="Tsui H.-C.T."/>
            <person name="Winkler M.E."/>
        </authorList>
    </citation>
    <scope>NUCLEOTIDE SEQUENCE</scope>
</reference>